<feature type="domain" description="DUF4329" evidence="1">
    <location>
        <begin position="16"/>
        <end position="151"/>
    </location>
</feature>
<dbReference type="KEGG" id="mmai:sS8_3574"/>
<dbReference type="AlphaFoldDB" id="A0A250KX25"/>
<gene>
    <name evidence="2" type="ORF">sS8_3574</name>
</gene>
<accession>A0A250KX25</accession>
<sequence>MAACPEGTPPQYRTQDHAAKAAFKKVNPLSINDNLEYGGLIFRDNRSGRYGFTGPIKGSDQGVNPHAAQAPHNSSLVGDYHTHGDYSLYESATGKTIRTSDLVRDAFNSDNFSPQDISGISADGKGIPGYKGYLGTPSGIFKVYDPSKRSVYILK</sequence>
<evidence type="ECO:0000259" key="1">
    <source>
        <dbReference type="Pfam" id="PF14220"/>
    </source>
</evidence>
<dbReference type="Pfam" id="PF14220">
    <property type="entry name" value="DUF4329"/>
    <property type="match status" value="1"/>
</dbReference>
<organism evidence="2 3">
    <name type="scientific">Methylocaldum marinum</name>
    <dbReference type="NCBI Taxonomy" id="1432792"/>
    <lineage>
        <taxon>Bacteria</taxon>
        <taxon>Pseudomonadati</taxon>
        <taxon>Pseudomonadota</taxon>
        <taxon>Gammaproteobacteria</taxon>
        <taxon>Methylococcales</taxon>
        <taxon>Methylococcaceae</taxon>
        <taxon>Methylocaldum</taxon>
    </lineage>
</organism>
<dbReference type="InterPro" id="IPR025479">
    <property type="entry name" value="DUF4329"/>
</dbReference>
<protein>
    <submittedName>
        <fullName evidence="2">Rhs family protein</fullName>
    </submittedName>
</protein>
<evidence type="ECO:0000313" key="3">
    <source>
        <dbReference type="Proteomes" id="UP000266313"/>
    </source>
</evidence>
<dbReference type="Proteomes" id="UP000266313">
    <property type="component" value="Chromosome"/>
</dbReference>
<proteinExistence type="predicted"/>
<keyword evidence="3" id="KW-1185">Reference proteome</keyword>
<name>A0A250KX25_9GAMM</name>
<reference evidence="2 3" key="1">
    <citation type="submission" date="2016-12" db="EMBL/GenBank/DDBJ databases">
        <title>Genome sequencing of Methylocaldum marinum.</title>
        <authorList>
            <person name="Takeuchi M."/>
            <person name="Kamagata Y."/>
            <person name="Hiraoka S."/>
            <person name="Oshima K."/>
            <person name="Hattori M."/>
            <person name="Iwasaki W."/>
        </authorList>
    </citation>
    <scope>NUCLEOTIDE SEQUENCE [LARGE SCALE GENOMIC DNA]</scope>
    <source>
        <strain evidence="2 3">S8</strain>
    </source>
</reference>
<dbReference type="EMBL" id="AP017928">
    <property type="protein sequence ID" value="BBA35511.1"/>
    <property type="molecule type" value="Genomic_DNA"/>
</dbReference>
<evidence type="ECO:0000313" key="2">
    <source>
        <dbReference type="EMBL" id="BBA35511.1"/>
    </source>
</evidence>